<reference evidence="2" key="1">
    <citation type="journal article" date="2019" name="Int. J. Syst. Evol. Microbiol.">
        <title>The Global Catalogue of Microorganisms (GCM) 10K type strain sequencing project: providing services to taxonomists for standard genome sequencing and annotation.</title>
        <authorList>
            <consortium name="The Broad Institute Genomics Platform"/>
            <consortium name="The Broad Institute Genome Sequencing Center for Infectious Disease"/>
            <person name="Wu L."/>
            <person name="Ma J."/>
        </authorList>
    </citation>
    <scope>NUCLEOTIDE SEQUENCE [LARGE SCALE GENOMIC DNA]</scope>
    <source>
        <strain evidence="2">JCM 31920</strain>
    </source>
</reference>
<organism evidence="1 2">
    <name type="scientific">Ravibacter arvi</name>
    <dbReference type="NCBI Taxonomy" id="2051041"/>
    <lineage>
        <taxon>Bacteria</taxon>
        <taxon>Pseudomonadati</taxon>
        <taxon>Bacteroidota</taxon>
        <taxon>Cytophagia</taxon>
        <taxon>Cytophagales</taxon>
        <taxon>Spirosomataceae</taxon>
        <taxon>Ravibacter</taxon>
    </lineage>
</organism>
<gene>
    <name evidence="1" type="ORF">GCM10023091_00560</name>
</gene>
<evidence type="ECO:0000313" key="2">
    <source>
        <dbReference type="Proteomes" id="UP001501508"/>
    </source>
</evidence>
<dbReference type="InterPro" id="IPR036297">
    <property type="entry name" value="PG0816-like_sf"/>
</dbReference>
<dbReference type="EMBL" id="BAABEY010000001">
    <property type="protein sequence ID" value="GAA4430804.1"/>
    <property type="molecule type" value="Genomic_DNA"/>
</dbReference>
<proteinExistence type="predicted"/>
<dbReference type="SUPFAM" id="SSF140753">
    <property type="entry name" value="PG0816-like"/>
    <property type="match status" value="1"/>
</dbReference>
<dbReference type="Proteomes" id="UP001501508">
    <property type="component" value="Unassembled WGS sequence"/>
</dbReference>
<sequence>MYGILREMLWAYIVHNHPELFFNLHEAYMARTFIEEKVLAIMPEGERLLADGQPQDEVEEYCLQKMTASLGASRYRYLYSVLEEDFPMDFSRLAESGKLTYELVKMAESFQDTFQDFDFSHKTLKDQRLRHAIIRQVHDWLV</sequence>
<evidence type="ECO:0000313" key="1">
    <source>
        <dbReference type="EMBL" id="GAA4430804.1"/>
    </source>
</evidence>
<protein>
    <submittedName>
        <fullName evidence="1">Uncharacterized protein</fullName>
    </submittedName>
</protein>
<name>A0ABP8LK56_9BACT</name>
<comment type="caution">
    <text evidence="1">The sequence shown here is derived from an EMBL/GenBank/DDBJ whole genome shotgun (WGS) entry which is preliminary data.</text>
</comment>
<dbReference type="RefSeq" id="WP_345025979.1">
    <property type="nucleotide sequence ID" value="NZ_BAABEY010000001.1"/>
</dbReference>
<accession>A0ABP8LK56</accession>
<keyword evidence="2" id="KW-1185">Reference proteome</keyword>